<sequence length="121" mass="13591">MVDRLKFRSAVARAAMDFDLSKHSIGQLLARWLLLKALAPLWAGTITPKIVTVVRNGTIEIPAYFRSTSARWAMHCAPNYCCGSDFSFENGSLTVSEGTFNFHPWKMKTGALYSIMERASW</sequence>
<reference evidence="3" key="1">
    <citation type="submission" date="2010-07" db="EMBL/GenBank/DDBJ databases">
        <title>The genome sequence of Gaeumannomyces graminis var. tritici strain R3-111a-1.</title>
        <authorList>
            <consortium name="The Broad Institute Genome Sequencing Platform"/>
            <person name="Ma L.-J."/>
            <person name="Dead R."/>
            <person name="Young S."/>
            <person name="Zeng Q."/>
            <person name="Koehrsen M."/>
            <person name="Alvarado L."/>
            <person name="Berlin A."/>
            <person name="Chapman S.B."/>
            <person name="Chen Z."/>
            <person name="Freedman E."/>
            <person name="Gellesch M."/>
            <person name="Goldberg J."/>
            <person name="Griggs A."/>
            <person name="Gujja S."/>
            <person name="Heilman E.R."/>
            <person name="Heiman D."/>
            <person name="Hepburn T."/>
            <person name="Howarth C."/>
            <person name="Jen D."/>
            <person name="Larson L."/>
            <person name="Mehta T."/>
            <person name="Neiman D."/>
            <person name="Pearson M."/>
            <person name="Roberts A."/>
            <person name="Saif S."/>
            <person name="Shea T."/>
            <person name="Shenoy N."/>
            <person name="Sisk P."/>
            <person name="Stolte C."/>
            <person name="Sykes S."/>
            <person name="Walk T."/>
            <person name="White J."/>
            <person name="Yandava C."/>
            <person name="Haas B."/>
            <person name="Nusbaum C."/>
            <person name="Birren B."/>
        </authorList>
    </citation>
    <scope>NUCLEOTIDE SEQUENCE [LARGE SCALE GENOMIC DNA]</scope>
    <source>
        <strain evidence="3">R3-111a-1</strain>
    </source>
</reference>
<evidence type="ECO:0000313" key="1">
    <source>
        <dbReference type="EMBL" id="EJT74788.1"/>
    </source>
</evidence>
<accession>J3P540</accession>
<reference evidence="2" key="5">
    <citation type="submission" date="2018-04" db="UniProtKB">
        <authorList>
            <consortium name="EnsemblFungi"/>
        </authorList>
    </citation>
    <scope>IDENTIFICATION</scope>
    <source>
        <strain evidence="2">R3-111a-1</strain>
    </source>
</reference>
<organism evidence="1">
    <name type="scientific">Gaeumannomyces tritici (strain R3-111a-1)</name>
    <name type="common">Wheat and barley take-all root rot fungus</name>
    <name type="synonym">Gaeumannomyces graminis var. tritici</name>
    <dbReference type="NCBI Taxonomy" id="644352"/>
    <lineage>
        <taxon>Eukaryota</taxon>
        <taxon>Fungi</taxon>
        <taxon>Dikarya</taxon>
        <taxon>Ascomycota</taxon>
        <taxon>Pezizomycotina</taxon>
        <taxon>Sordariomycetes</taxon>
        <taxon>Sordariomycetidae</taxon>
        <taxon>Magnaporthales</taxon>
        <taxon>Magnaporthaceae</taxon>
        <taxon>Gaeumannomyces</taxon>
    </lineage>
</organism>
<dbReference type="AlphaFoldDB" id="J3P540"/>
<keyword evidence="3" id="KW-1185">Reference proteome</keyword>
<reference evidence="1" key="3">
    <citation type="submission" date="2010-09" db="EMBL/GenBank/DDBJ databases">
        <title>Annotation of Gaeumannomyces graminis var. tritici R3-111a-1.</title>
        <authorList>
            <consortium name="The Broad Institute Genome Sequencing Platform"/>
            <person name="Ma L.-J."/>
            <person name="Dead R."/>
            <person name="Young S.K."/>
            <person name="Zeng Q."/>
            <person name="Gargeya S."/>
            <person name="Fitzgerald M."/>
            <person name="Haas B."/>
            <person name="Abouelleil A."/>
            <person name="Alvarado L."/>
            <person name="Arachchi H.M."/>
            <person name="Berlin A."/>
            <person name="Brown A."/>
            <person name="Chapman S.B."/>
            <person name="Chen Z."/>
            <person name="Dunbar C."/>
            <person name="Freedman E."/>
            <person name="Gearin G."/>
            <person name="Gellesch M."/>
            <person name="Goldberg J."/>
            <person name="Griggs A."/>
            <person name="Gujja S."/>
            <person name="Heiman D."/>
            <person name="Howarth C."/>
            <person name="Larson L."/>
            <person name="Lui A."/>
            <person name="MacDonald P.J.P."/>
            <person name="Mehta T."/>
            <person name="Montmayeur A."/>
            <person name="Murphy C."/>
            <person name="Neiman D."/>
            <person name="Pearson M."/>
            <person name="Priest M."/>
            <person name="Roberts A."/>
            <person name="Saif S."/>
            <person name="Shea T."/>
            <person name="Shenoy N."/>
            <person name="Sisk P."/>
            <person name="Stolte C."/>
            <person name="Sykes S."/>
            <person name="Yandava C."/>
            <person name="Wortman J."/>
            <person name="Nusbaum C."/>
            <person name="Birren B."/>
        </authorList>
    </citation>
    <scope>NUCLEOTIDE SEQUENCE</scope>
    <source>
        <strain evidence="1">R3-111a-1</strain>
    </source>
</reference>
<dbReference type="GeneID" id="20349084"/>
<dbReference type="OrthoDB" id="529273at2759"/>
<protein>
    <submittedName>
        <fullName evidence="1 2">Uncharacterized protein</fullName>
    </submittedName>
</protein>
<reference evidence="2" key="4">
    <citation type="journal article" date="2015" name="G3 (Bethesda)">
        <title>Genome sequences of three phytopathogenic species of the Magnaporthaceae family of fungi.</title>
        <authorList>
            <person name="Okagaki L.H."/>
            <person name="Nunes C.C."/>
            <person name="Sailsbery J."/>
            <person name="Clay B."/>
            <person name="Brown D."/>
            <person name="John T."/>
            <person name="Oh Y."/>
            <person name="Young N."/>
            <person name="Fitzgerald M."/>
            <person name="Haas B.J."/>
            <person name="Zeng Q."/>
            <person name="Young S."/>
            <person name="Adiconis X."/>
            <person name="Fan L."/>
            <person name="Levin J.Z."/>
            <person name="Mitchell T.K."/>
            <person name="Okubara P.A."/>
            <person name="Farman M.L."/>
            <person name="Kohn L.M."/>
            <person name="Birren B."/>
            <person name="Ma L.-J."/>
            <person name="Dean R.A."/>
        </authorList>
    </citation>
    <scope>NUCLEOTIDE SEQUENCE</scope>
    <source>
        <strain evidence="2">R3-111a-1</strain>
    </source>
</reference>
<evidence type="ECO:0000313" key="2">
    <source>
        <dbReference type="EnsemblFungi" id="EJT74788"/>
    </source>
</evidence>
<proteinExistence type="predicted"/>
<dbReference type="RefSeq" id="XP_009224732.1">
    <property type="nucleotide sequence ID" value="XM_009226468.1"/>
</dbReference>
<dbReference type="EMBL" id="GL385398">
    <property type="protein sequence ID" value="EJT74788.1"/>
    <property type="molecule type" value="Genomic_DNA"/>
</dbReference>
<name>J3P540_GAET3</name>
<dbReference type="Proteomes" id="UP000006039">
    <property type="component" value="Unassembled WGS sequence"/>
</dbReference>
<reference evidence="1" key="2">
    <citation type="submission" date="2010-07" db="EMBL/GenBank/DDBJ databases">
        <authorList>
            <consortium name="The Broad Institute Genome Sequencing Platform"/>
            <consortium name="Broad Institute Genome Sequencing Center for Infectious Disease"/>
            <person name="Ma L.-J."/>
            <person name="Dead R."/>
            <person name="Young S."/>
            <person name="Zeng Q."/>
            <person name="Koehrsen M."/>
            <person name="Alvarado L."/>
            <person name="Berlin A."/>
            <person name="Chapman S.B."/>
            <person name="Chen Z."/>
            <person name="Freedman E."/>
            <person name="Gellesch M."/>
            <person name="Goldberg J."/>
            <person name="Griggs A."/>
            <person name="Gujja S."/>
            <person name="Heilman E.R."/>
            <person name="Heiman D."/>
            <person name="Hepburn T."/>
            <person name="Howarth C."/>
            <person name="Jen D."/>
            <person name="Larson L."/>
            <person name="Mehta T."/>
            <person name="Neiman D."/>
            <person name="Pearson M."/>
            <person name="Roberts A."/>
            <person name="Saif S."/>
            <person name="Shea T."/>
            <person name="Shenoy N."/>
            <person name="Sisk P."/>
            <person name="Stolte C."/>
            <person name="Sykes S."/>
            <person name="Walk T."/>
            <person name="White J."/>
            <person name="Yandava C."/>
            <person name="Haas B."/>
            <person name="Nusbaum C."/>
            <person name="Birren B."/>
        </authorList>
    </citation>
    <scope>NUCLEOTIDE SEQUENCE</scope>
    <source>
        <strain evidence="1">R3-111a-1</strain>
    </source>
</reference>
<dbReference type="EnsemblFungi" id="EJT74788">
    <property type="protein sequence ID" value="EJT74788"/>
    <property type="gene ID" value="GGTG_08626"/>
</dbReference>
<gene>
    <name evidence="2" type="primary">20349084</name>
    <name evidence="1" type="ORF">GGTG_08626</name>
</gene>
<dbReference type="HOGENOM" id="CLU_2038228_0_0_1"/>
<evidence type="ECO:0000313" key="3">
    <source>
        <dbReference type="Proteomes" id="UP000006039"/>
    </source>
</evidence>
<dbReference type="VEuPathDB" id="FungiDB:GGTG_08626"/>